<feature type="domain" description="FAD-binding" evidence="3">
    <location>
        <begin position="4"/>
        <end position="303"/>
    </location>
</feature>
<dbReference type="PANTHER" id="PTHR13789">
    <property type="entry name" value="MONOOXYGENASE"/>
    <property type="match status" value="1"/>
</dbReference>
<organism evidence="4 5">
    <name type="scientific">Sphaerisporangium rubeum</name>
    <dbReference type="NCBI Taxonomy" id="321317"/>
    <lineage>
        <taxon>Bacteria</taxon>
        <taxon>Bacillati</taxon>
        <taxon>Actinomycetota</taxon>
        <taxon>Actinomycetes</taxon>
        <taxon>Streptosporangiales</taxon>
        <taxon>Streptosporangiaceae</taxon>
        <taxon>Sphaerisporangium</taxon>
    </lineage>
</organism>
<keyword evidence="5" id="KW-1185">Reference proteome</keyword>
<gene>
    <name evidence="4" type="ORF">BJ992_005021</name>
</gene>
<evidence type="ECO:0000256" key="2">
    <source>
        <dbReference type="ARBA" id="ARBA00023033"/>
    </source>
</evidence>
<dbReference type="GO" id="GO:0071949">
    <property type="term" value="F:FAD binding"/>
    <property type="evidence" value="ECO:0007669"/>
    <property type="project" value="InterPro"/>
</dbReference>
<proteinExistence type="predicted"/>
<dbReference type="EMBL" id="JACHIU010000001">
    <property type="protein sequence ID" value="MBB6475590.1"/>
    <property type="molecule type" value="Genomic_DNA"/>
</dbReference>
<name>A0A7X0IHZ9_9ACTN</name>
<accession>A0A7X0IHZ9</accession>
<keyword evidence="1" id="KW-0560">Oxidoreductase</keyword>
<dbReference type="SUPFAM" id="SSF51905">
    <property type="entry name" value="FAD/NAD(P)-binding domain"/>
    <property type="match status" value="1"/>
</dbReference>
<evidence type="ECO:0000313" key="5">
    <source>
        <dbReference type="Proteomes" id="UP000555564"/>
    </source>
</evidence>
<evidence type="ECO:0000259" key="3">
    <source>
        <dbReference type="Pfam" id="PF01494"/>
    </source>
</evidence>
<dbReference type="InterPro" id="IPR050493">
    <property type="entry name" value="FAD-dep_Monooxygenase_BioMet"/>
</dbReference>
<dbReference type="Proteomes" id="UP000555564">
    <property type="component" value="Unassembled WGS sequence"/>
</dbReference>
<dbReference type="InterPro" id="IPR036188">
    <property type="entry name" value="FAD/NAD-bd_sf"/>
</dbReference>
<dbReference type="PANTHER" id="PTHR13789:SF309">
    <property type="entry name" value="PUTATIVE (AFU_ORTHOLOGUE AFUA_6G14510)-RELATED"/>
    <property type="match status" value="1"/>
</dbReference>
<dbReference type="Gene3D" id="3.50.50.60">
    <property type="entry name" value="FAD/NAD(P)-binding domain"/>
    <property type="match status" value="1"/>
</dbReference>
<evidence type="ECO:0000256" key="1">
    <source>
        <dbReference type="ARBA" id="ARBA00023002"/>
    </source>
</evidence>
<reference evidence="4 5" key="1">
    <citation type="submission" date="2020-08" db="EMBL/GenBank/DDBJ databases">
        <title>Sequencing the genomes of 1000 actinobacteria strains.</title>
        <authorList>
            <person name="Klenk H.-P."/>
        </authorList>
    </citation>
    <scope>NUCLEOTIDE SEQUENCE [LARGE SCALE GENOMIC DNA]</scope>
    <source>
        <strain evidence="4 5">DSM 44936</strain>
    </source>
</reference>
<dbReference type="Pfam" id="PF01494">
    <property type="entry name" value="FAD_binding_3"/>
    <property type="match status" value="1"/>
</dbReference>
<dbReference type="InterPro" id="IPR002938">
    <property type="entry name" value="FAD-bd"/>
</dbReference>
<sequence length="372" mass="38549">MPEAVVIGGGIGGLTAAAALSKAGWRVTVCERAPSLEPVGAGIAIAPNALAALDTIGAGDDVRELSAIQGEAGIRRSDGRWLVRTSAEAASERFGDPTVLMPRGTLVDLIASRVPQESLRLGTTVESVDPVTGRVSTSAGDLTADLVVAADGIHSRTRQALFPGRPGPVYAGVTSWRLITPWPSAVTGGESWGPGQVFGVMPLAGDQVYCYATAPAPAGAGGGQAAEKAELLRLFGGWHDPIPGLLAAAPQESVLRHDLYALARPLPALHSGRVVLLGDAAHAMTPNLGQGACQAIEDAVVLAAVADPAAYTEARLARTSAIMRRSWSICRLTRWSNPVAVRARDAVMAMAGRSGATLRSFDDVFAWRPPRP</sequence>
<keyword evidence="2" id="KW-0503">Monooxygenase</keyword>
<dbReference type="AlphaFoldDB" id="A0A7X0IHZ9"/>
<comment type="caution">
    <text evidence="4">The sequence shown here is derived from an EMBL/GenBank/DDBJ whole genome shotgun (WGS) entry which is preliminary data.</text>
</comment>
<protein>
    <submittedName>
        <fullName evidence="4">2-polyprenyl-6-methoxyphenol hydroxylase-like FAD-dependent oxidoreductase</fullName>
    </submittedName>
</protein>
<dbReference type="GO" id="GO:0004497">
    <property type="term" value="F:monooxygenase activity"/>
    <property type="evidence" value="ECO:0007669"/>
    <property type="project" value="UniProtKB-KW"/>
</dbReference>
<dbReference type="RefSeq" id="WP_184985034.1">
    <property type="nucleotide sequence ID" value="NZ_BAAALO010000081.1"/>
</dbReference>
<dbReference type="PRINTS" id="PR00420">
    <property type="entry name" value="RNGMNOXGNASE"/>
</dbReference>
<evidence type="ECO:0000313" key="4">
    <source>
        <dbReference type="EMBL" id="MBB6475590.1"/>
    </source>
</evidence>